<dbReference type="EC" id="3.6.4.13" evidence="1"/>
<evidence type="ECO:0000256" key="5">
    <source>
        <dbReference type="ARBA" id="ARBA00022840"/>
    </source>
</evidence>
<evidence type="ECO:0000256" key="7">
    <source>
        <dbReference type="SAM" id="MobiDB-lite"/>
    </source>
</evidence>
<feature type="compositionally biased region" description="Polar residues" evidence="7">
    <location>
        <begin position="914"/>
        <end position="925"/>
    </location>
</feature>
<organism evidence="11">
    <name type="scientific">Culex tarsalis</name>
    <name type="common">Encephalitis mosquito</name>
    <dbReference type="NCBI Taxonomy" id="7177"/>
    <lineage>
        <taxon>Eukaryota</taxon>
        <taxon>Metazoa</taxon>
        <taxon>Ecdysozoa</taxon>
        <taxon>Arthropoda</taxon>
        <taxon>Hexapoda</taxon>
        <taxon>Insecta</taxon>
        <taxon>Pterygota</taxon>
        <taxon>Neoptera</taxon>
        <taxon>Endopterygota</taxon>
        <taxon>Diptera</taxon>
        <taxon>Nematocera</taxon>
        <taxon>Culicoidea</taxon>
        <taxon>Culicidae</taxon>
        <taxon>Culicinae</taxon>
        <taxon>Culicini</taxon>
        <taxon>Culex</taxon>
        <taxon>Culex</taxon>
    </lineage>
</organism>
<evidence type="ECO:0000259" key="9">
    <source>
        <dbReference type="PROSITE" id="PS51194"/>
    </source>
</evidence>
<feature type="region of interest" description="Disordered" evidence="7">
    <location>
        <begin position="551"/>
        <end position="603"/>
    </location>
</feature>
<feature type="compositionally biased region" description="Low complexity" evidence="7">
    <location>
        <begin position="1000"/>
        <end position="1016"/>
    </location>
</feature>
<keyword evidence="3" id="KW-0378">Hydrolase</keyword>
<dbReference type="EMBL" id="GFDL01014063">
    <property type="protein sequence ID" value="JAV20982.1"/>
    <property type="molecule type" value="Transcribed_RNA"/>
</dbReference>
<dbReference type="SMART" id="SM00487">
    <property type="entry name" value="DEXDc"/>
    <property type="match status" value="1"/>
</dbReference>
<name>A0A1Q3F0A3_CULTA</name>
<proteinExistence type="predicted"/>
<evidence type="ECO:0000256" key="4">
    <source>
        <dbReference type="ARBA" id="ARBA00022806"/>
    </source>
</evidence>
<evidence type="ECO:0000313" key="11">
    <source>
        <dbReference type="EMBL" id="JAV20982.1"/>
    </source>
</evidence>
<dbReference type="GO" id="GO:0016787">
    <property type="term" value="F:hydrolase activity"/>
    <property type="evidence" value="ECO:0007669"/>
    <property type="project" value="UniProtKB-KW"/>
</dbReference>
<dbReference type="PROSITE" id="PS51192">
    <property type="entry name" value="HELICASE_ATP_BIND_1"/>
    <property type="match status" value="1"/>
</dbReference>
<dbReference type="Pfam" id="PF00271">
    <property type="entry name" value="Helicase_C"/>
    <property type="match status" value="1"/>
</dbReference>
<dbReference type="InterPro" id="IPR001650">
    <property type="entry name" value="Helicase_C-like"/>
</dbReference>
<evidence type="ECO:0000256" key="3">
    <source>
        <dbReference type="ARBA" id="ARBA00022801"/>
    </source>
</evidence>
<feature type="region of interest" description="Disordered" evidence="7">
    <location>
        <begin position="863"/>
        <end position="900"/>
    </location>
</feature>
<feature type="compositionally biased region" description="Basic and acidic residues" evidence="7">
    <location>
        <begin position="442"/>
        <end position="451"/>
    </location>
</feature>
<evidence type="ECO:0000256" key="1">
    <source>
        <dbReference type="ARBA" id="ARBA00012552"/>
    </source>
</evidence>
<dbReference type="SUPFAM" id="SSF52540">
    <property type="entry name" value="P-loop containing nucleoside triphosphate hydrolases"/>
    <property type="match status" value="1"/>
</dbReference>
<feature type="compositionally biased region" description="Acidic residues" evidence="7">
    <location>
        <begin position="487"/>
        <end position="496"/>
    </location>
</feature>
<reference evidence="11" key="1">
    <citation type="submission" date="2017-01" db="EMBL/GenBank/DDBJ databases">
        <title>A deep insight into the sialotranscriptome of adult male and female Cluex tarsalis mosquitoes.</title>
        <authorList>
            <person name="Ribeiro J.M."/>
            <person name="Moreira F."/>
            <person name="Bernard K.A."/>
            <person name="Calvo E."/>
        </authorList>
    </citation>
    <scope>NUCLEOTIDE SEQUENCE</scope>
    <source>
        <strain evidence="11">Kern County</strain>
        <tissue evidence="11">Salivary glands</tissue>
    </source>
</reference>
<accession>A0A1Q3F0A3</accession>
<dbReference type="InterPro" id="IPR011545">
    <property type="entry name" value="DEAD/DEAH_box_helicase_dom"/>
</dbReference>
<dbReference type="PROSITE" id="PS51194">
    <property type="entry name" value="HELICASE_CTER"/>
    <property type="match status" value="1"/>
</dbReference>
<dbReference type="GO" id="GO:0010468">
    <property type="term" value="P:regulation of gene expression"/>
    <property type="evidence" value="ECO:0007669"/>
    <property type="project" value="UniProtKB-ARBA"/>
</dbReference>
<dbReference type="CDD" id="cd18787">
    <property type="entry name" value="SF2_C_DEAD"/>
    <property type="match status" value="1"/>
</dbReference>
<evidence type="ECO:0000256" key="2">
    <source>
        <dbReference type="ARBA" id="ARBA00022741"/>
    </source>
</evidence>
<evidence type="ECO:0000259" key="10">
    <source>
        <dbReference type="PROSITE" id="PS51195"/>
    </source>
</evidence>
<dbReference type="InterPro" id="IPR027417">
    <property type="entry name" value="P-loop_NTPase"/>
</dbReference>
<protein>
    <recommendedName>
        <fullName evidence="1">RNA helicase</fullName>
        <ecNumber evidence="1">3.6.4.13</ecNumber>
    </recommendedName>
</protein>
<feature type="short sequence motif" description="Q motif" evidence="6">
    <location>
        <begin position="22"/>
        <end position="50"/>
    </location>
</feature>
<dbReference type="AlphaFoldDB" id="A0A1Q3F0A3"/>
<dbReference type="GO" id="GO:0003724">
    <property type="term" value="F:RNA helicase activity"/>
    <property type="evidence" value="ECO:0007669"/>
    <property type="project" value="UniProtKB-EC"/>
</dbReference>
<dbReference type="GO" id="GO:0003676">
    <property type="term" value="F:nucleic acid binding"/>
    <property type="evidence" value="ECO:0007669"/>
    <property type="project" value="InterPro"/>
</dbReference>
<dbReference type="GO" id="GO:0005524">
    <property type="term" value="F:ATP binding"/>
    <property type="evidence" value="ECO:0007669"/>
    <property type="project" value="UniProtKB-KW"/>
</dbReference>
<dbReference type="PANTHER" id="PTHR47958">
    <property type="entry name" value="ATP-DEPENDENT RNA HELICASE DBP3"/>
    <property type="match status" value="1"/>
</dbReference>
<feature type="compositionally biased region" description="Polar residues" evidence="7">
    <location>
        <begin position="958"/>
        <end position="973"/>
    </location>
</feature>
<feature type="domain" description="DEAD-box RNA helicase Q" evidence="10">
    <location>
        <begin position="22"/>
        <end position="50"/>
    </location>
</feature>
<keyword evidence="2" id="KW-0547">Nucleotide-binding</keyword>
<feature type="domain" description="Helicase ATP-binding" evidence="8">
    <location>
        <begin position="53"/>
        <end position="223"/>
    </location>
</feature>
<dbReference type="InterPro" id="IPR014001">
    <property type="entry name" value="Helicase_ATP-bd"/>
</dbReference>
<feature type="region of interest" description="Disordered" evidence="7">
    <location>
        <begin position="914"/>
        <end position="1020"/>
    </location>
</feature>
<feature type="compositionally biased region" description="Polar residues" evidence="7">
    <location>
        <begin position="453"/>
        <end position="469"/>
    </location>
</feature>
<keyword evidence="4 11" id="KW-0347">Helicase</keyword>
<evidence type="ECO:0000259" key="8">
    <source>
        <dbReference type="PROSITE" id="PS51192"/>
    </source>
</evidence>
<dbReference type="PROSITE" id="PS51195">
    <property type="entry name" value="Q_MOTIF"/>
    <property type="match status" value="1"/>
</dbReference>
<sequence length="1098" mass="120689">MAGHNLQDERPRTEDIEFDRGLRFEQMFLSEQVVRGLARNNFVTPSPIQARAIPLGKLGLDLLVQAKAGTGKTLVFSVLILEAHNPDVPFPQSLTIVPTREIAVQIEQVLNRIAYSIANFRAQSFIGGLDITQDRKNLQNCTAVVGTPGRIWHLIKSGLLNMSHIKMLVLDEADSLIAGTVQPDVDQIIKAVPKRRQTVVCSATFYKNRDRELLKYMKEEFVGVTPKKEVPVLHGIRQFVRELPETKDNIKEMMAKINELNAIFKKLPFSQCVLFTNSQTKAESYSSQLTRIGWPTEVIRGGQEQRVRLKTVENLKQFRCRILSATDVIARGIDAENVNLVINVDVPVDQMVYLHRIGRAGRFGTQALAITLTAKAKDTERFRKILFDIGGNDMFVYQLPKEELQQLWNFNEYDERYPKFYASKLEQELRDSSGLEPIAEVDSRTELDRASAETLTDSLDQPVKASSTVVEVDSIEQLQNPKKGETSAEDEQEDEERVERIIPMSEPVPEAADGQKKTLAVCDADLERIGKLAPSNQDDLFLAAMEKLELDEKEEQPSVETKSVLGEGEKDRDSRINQLFLDAMSKVDAPTEKDESPPQVAAPADEVDKLFLAAMEKFDSEEAVQDQSEKDPPAAGKLAQQEQVNGVEAKVVNEMFLAAMGRIDAMEPTDETANGVGEGPDAVADKLFLAAMDKLGFGGSDDEAIDLSKKKEISPAGMDKFDSDGESLVSASGRRDSTSSCSTPESPCSSDSSFSSNATKKVEVGSNFTTPNSRVQEIRGAGPAHQISSSTSDNSELSQLSESGGDGGGVCVPAEPNCLPLEVNNDALFAKIMEQKELEAEHQLQRPFQFSIDGCSLEVHDDPISDRDINSRKGSVPDVVPSGITLDPSRLQNRPPSSLAAAAAIEQDEVATFDLNSNTAGSNHGSVFEHDGNEDEEAVVPQENRPKRIRFQDGGASNGSADSLSLKSNSNHAQGEPDPDPLALPPIVDATVDGTDANEDASSYSSEYDSESSNSSFFDQRDEHWEEAAAAAANVAPSAAVQTESSPKVMASSKRPKVSKRATNAYHRTYSTWSNQYWNQMTMIRDYARFAVYARQGQ</sequence>
<feature type="region of interest" description="Disordered" evidence="7">
    <location>
        <begin position="708"/>
        <end position="811"/>
    </location>
</feature>
<dbReference type="Gene3D" id="3.40.50.300">
    <property type="entry name" value="P-loop containing nucleotide triphosphate hydrolases"/>
    <property type="match status" value="2"/>
</dbReference>
<dbReference type="InterPro" id="IPR014014">
    <property type="entry name" value="RNA_helicase_DEAD_Q_motif"/>
</dbReference>
<feature type="compositionally biased region" description="Basic and acidic residues" evidence="7">
    <location>
        <begin position="708"/>
        <end position="723"/>
    </location>
</feature>
<feature type="region of interest" description="Disordered" evidence="7">
    <location>
        <begin position="1036"/>
        <end position="1061"/>
    </location>
</feature>
<feature type="region of interest" description="Disordered" evidence="7">
    <location>
        <begin position="618"/>
        <end position="645"/>
    </location>
</feature>
<feature type="compositionally biased region" description="Low complexity" evidence="7">
    <location>
        <begin position="738"/>
        <end position="756"/>
    </location>
</feature>
<feature type="compositionally biased region" description="Polar residues" evidence="7">
    <location>
        <begin position="766"/>
        <end position="775"/>
    </location>
</feature>
<feature type="compositionally biased region" description="Polar residues" evidence="7">
    <location>
        <begin position="786"/>
        <end position="802"/>
    </location>
</feature>
<evidence type="ECO:0000256" key="6">
    <source>
        <dbReference type="PROSITE-ProRule" id="PRU00552"/>
    </source>
</evidence>
<feature type="domain" description="Helicase C-terminal" evidence="9">
    <location>
        <begin position="259"/>
        <end position="405"/>
    </location>
</feature>
<dbReference type="Pfam" id="PF00270">
    <property type="entry name" value="DEAD"/>
    <property type="match status" value="1"/>
</dbReference>
<keyword evidence="5" id="KW-0067">ATP-binding</keyword>
<dbReference type="SMART" id="SM00490">
    <property type="entry name" value="HELICc"/>
    <property type="match status" value="1"/>
</dbReference>
<feature type="region of interest" description="Disordered" evidence="7">
    <location>
        <begin position="442"/>
        <end position="496"/>
    </location>
</feature>